<evidence type="ECO:0000256" key="1">
    <source>
        <dbReference type="ARBA" id="ARBA00006566"/>
    </source>
</evidence>
<keyword evidence="7" id="KW-0418">Kinase</keyword>
<sequence length="505" mass="56310">MLIIFLEEEDIWKRHRWSNLTVTIEMSYQANGARMVEADDLVPILTPTTDILPRLKILAAHFITKYNIEPSFIVRVPGRVNLIGEHIDYCGYSVCPMAIEQDILVAVTLSKDNEIHLTNVDSKYEDFRCSFDNTGSYISDSESGPTWYKYFLCGVKGALEIIPAESVPTGILIAVWGNIPPNSGLSSSSALVSAALLSVVHASQHQLSKHELATSSAQAERHIGTQGGGMDQAIAFLGKAGTAKLIEFNPLRATDVTLPENAVFVIAHSQAYHNKASTADYNLRVAECRFAAQIFTKKRNIDWERVQRLIDIQERLALNLDEMITVVMTELHEEPYTLDEICESLSTDYERLKKTSLVSSFNISQTFKLQQRALHVFQEAGRVFAFRHINEESSIMEHEKLQHLGNLMSKSHASLYKLYECSHPSVDALVERAILCGAFGARLTGAGWGGCIVAIIDKNEVQQFVEALRAYLCQNSTKDRAELEDMVFPTSPNQGAIIYTASTLF</sequence>
<dbReference type="Gene3D" id="3.30.70.3170">
    <property type="match status" value="1"/>
</dbReference>
<evidence type="ECO:0000256" key="2">
    <source>
        <dbReference type="ARBA" id="ARBA00022741"/>
    </source>
</evidence>
<dbReference type="Gene3D" id="1.20.1440.340">
    <property type="match status" value="1"/>
</dbReference>
<dbReference type="GO" id="GO:0005829">
    <property type="term" value="C:cytosol"/>
    <property type="evidence" value="ECO:0007669"/>
    <property type="project" value="TreeGrafter"/>
</dbReference>
<accession>A0A195B4G4</accession>
<dbReference type="InterPro" id="IPR019539">
    <property type="entry name" value="GalKase_N"/>
</dbReference>
<dbReference type="Pfam" id="PF08544">
    <property type="entry name" value="GHMP_kinases_C"/>
    <property type="match status" value="1"/>
</dbReference>
<organism evidence="7 8">
    <name type="scientific">Atta colombica</name>
    <dbReference type="NCBI Taxonomy" id="520822"/>
    <lineage>
        <taxon>Eukaryota</taxon>
        <taxon>Metazoa</taxon>
        <taxon>Ecdysozoa</taxon>
        <taxon>Arthropoda</taxon>
        <taxon>Hexapoda</taxon>
        <taxon>Insecta</taxon>
        <taxon>Pterygota</taxon>
        <taxon>Neoptera</taxon>
        <taxon>Endopterygota</taxon>
        <taxon>Hymenoptera</taxon>
        <taxon>Apocrita</taxon>
        <taxon>Aculeata</taxon>
        <taxon>Formicoidea</taxon>
        <taxon>Formicidae</taxon>
        <taxon>Myrmicinae</taxon>
        <taxon>Atta</taxon>
    </lineage>
</organism>
<dbReference type="SUPFAM" id="SSF55060">
    <property type="entry name" value="GHMP Kinase, C-terminal domain"/>
    <property type="match status" value="1"/>
</dbReference>
<dbReference type="InterPro" id="IPR019741">
    <property type="entry name" value="Galactokinase_CS"/>
</dbReference>
<dbReference type="Pfam" id="PF00288">
    <property type="entry name" value="GHMP_kinases_N"/>
    <property type="match status" value="1"/>
</dbReference>
<protein>
    <submittedName>
        <fullName evidence="7">N-acetylgalactosamine kinase</fullName>
    </submittedName>
</protein>
<dbReference type="InterPro" id="IPR036554">
    <property type="entry name" value="GHMP_kinase_C_sf"/>
</dbReference>
<dbReference type="SUPFAM" id="SSF54211">
    <property type="entry name" value="Ribosomal protein S5 domain 2-like"/>
    <property type="match status" value="1"/>
</dbReference>
<dbReference type="InterPro" id="IPR013750">
    <property type="entry name" value="GHMP_kinase_C_dom"/>
</dbReference>
<evidence type="ECO:0000259" key="5">
    <source>
        <dbReference type="Pfam" id="PF08544"/>
    </source>
</evidence>
<reference evidence="7 8" key="1">
    <citation type="submission" date="2015-09" db="EMBL/GenBank/DDBJ databases">
        <title>Atta colombica WGS genome.</title>
        <authorList>
            <person name="Nygaard S."/>
            <person name="Hu H."/>
            <person name="Boomsma J."/>
            <person name="Zhang G."/>
        </authorList>
    </citation>
    <scope>NUCLEOTIDE SEQUENCE [LARGE SCALE GENOMIC DNA]</scope>
    <source>
        <strain evidence="7">Treedump-2</strain>
        <tissue evidence="7">Whole body</tissue>
    </source>
</reference>
<dbReference type="PRINTS" id="PR00473">
    <property type="entry name" value="GALCTOKINASE"/>
</dbReference>
<keyword evidence="8" id="KW-1185">Reference proteome</keyword>
<dbReference type="PRINTS" id="PR00959">
    <property type="entry name" value="MEVGALKINASE"/>
</dbReference>
<dbReference type="InterPro" id="IPR006204">
    <property type="entry name" value="GHMP_kinase_N_dom"/>
</dbReference>
<dbReference type="PANTHER" id="PTHR10457">
    <property type="entry name" value="MEVALONATE KINASE/GALACTOKINASE"/>
    <property type="match status" value="1"/>
</dbReference>
<dbReference type="NCBIfam" id="TIGR00131">
    <property type="entry name" value="gal_kin"/>
    <property type="match status" value="1"/>
</dbReference>
<proteinExistence type="inferred from homology"/>
<dbReference type="PROSITE" id="PS00106">
    <property type="entry name" value="GALACTOKINASE"/>
    <property type="match status" value="1"/>
</dbReference>
<dbReference type="Proteomes" id="UP000078540">
    <property type="component" value="Unassembled WGS sequence"/>
</dbReference>
<dbReference type="PANTHER" id="PTHR10457:SF7">
    <property type="entry name" value="GALACTOKINASE-RELATED"/>
    <property type="match status" value="1"/>
</dbReference>
<evidence type="ECO:0000259" key="4">
    <source>
        <dbReference type="Pfam" id="PF00288"/>
    </source>
</evidence>
<evidence type="ECO:0000259" key="6">
    <source>
        <dbReference type="Pfam" id="PF10509"/>
    </source>
</evidence>
<evidence type="ECO:0000256" key="3">
    <source>
        <dbReference type="ARBA" id="ARBA00022840"/>
    </source>
</evidence>
<feature type="domain" description="Galactokinase N-terminal" evidence="6">
    <location>
        <begin position="61"/>
        <end position="108"/>
    </location>
</feature>
<feature type="domain" description="GHMP kinase C-terminal" evidence="5">
    <location>
        <begin position="400"/>
        <end position="471"/>
    </location>
</feature>
<keyword evidence="3" id="KW-0067">ATP-binding</keyword>
<gene>
    <name evidence="7" type="ORF">ALC53_10334</name>
</gene>
<name>A0A195B4G4_9HYME</name>
<keyword evidence="2" id="KW-0547">Nucleotide-binding</keyword>
<keyword evidence="7" id="KW-0808">Transferase</keyword>
<dbReference type="STRING" id="520822.A0A195B4G4"/>
<dbReference type="InterPro" id="IPR020568">
    <property type="entry name" value="Ribosomal_Su5_D2-typ_SF"/>
</dbReference>
<dbReference type="InterPro" id="IPR014721">
    <property type="entry name" value="Ribsml_uS5_D2-typ_fold_subgr"/>
</dbReference>
<feature type="domain" description="GHMP kinase N-terminal" evidence="4">
    <location>
        <begin position="156"/>
        <end position="239"/>
    </location>
</feature>
<dbReference type="AlphaFoldDB" id="A0A195B4G4"/>
<dbReference type="GO" id="GO:0004335">
    <property type="term" value="F:galactokinase activity"/>
    <property type="evidence" value="ECO:0007669"/>
    <property type="project" value="InterPro"/>
</dbReference>
<evidence type="ECO:0000313" key="8">
    <source>
        <dbReference type="Proteomes" id="UP000078540"/>
    </source>
</evidence>
<evidence type="ECO:0000313" key="7">
    <source>
        <dbReference type="EMBL" id="KYM79170.1"/>
    </source>
</evidence>
<dbReference type="Pfam" id="PF10509">
    <property type="entry name" value="GalKase_gal_bdg"/>
    <property type="match status" value="1"/>
</dbReference>
<dbReference type="GO" id="GO:0005524">
    <property type="term" value="F:ATP binding"/>
    <property type="evidence" value="ECO:0007669"/>
    <property type="project" value="UniProtKB-KW"/>
</dbReference>
<dbReference type="Gene3D" id="3.30.230.10">
    <property type="match status" value="1"/>
</dbReference>
<dbReference type="GO" id="GO:0006012">
    <property type="term" value="P:galactose metabolic process"/>
    <property type="evidence" value="ECO:0007669"/>
    <property type="project" value="InterPro"/>
</dbReference>
<comment type="similarity">
    <text evidence="1">Belongs to the GHMP kinase family. GalK subfamily.</text>
</comment>
<dbReference type="EMBL" id="KQ976618">
    <property type="protein sequence ID" value="KYM79170.1"/>
    <property type="molecule type" value="Genomic_DNA"/>
</dbReference>
<dbReference type="InterPro" id="IPR006206">
    <property type="entry name" value="Mevalonate/galactokinase"/>
</dbReference>
<dbReference type="InterPro" id="IPR000705">
    <property type="entry name" value="Galactokinase"/>
</dbReference>
<dbReference type="PIRSF" id="PIRSF000530">
    <property type="entry name" value="Galactokinase"/>
    <property type="match status" value="1"/>
</dbReference>